<feature type="domain" description="HTH marR-type" evidence="4">
    <location>
        <begin position="1"/>
        <end position="155"/>
    </location>
</feature>
<evidence type="ECO:0000313" key="5">
    <source>
        <dbReference type="EMBL" id="WXK40364.1"/>
    </source>
</evidence>
<dbReference type="PANTHER" id="PTHR42756">
    <property type="entry name" value="TRANSCRIPTIONAL REGULATOR, MARR"/>
    <property type="match status" value="1"/>
</dbReference>
<evidence type="ECO:0000313" key="6">
    <source>
        <dbReference type="Proteomes" id="UP001493153"/>
    </source>
</evidence>
<dbReference type="RefSeq" id="WP_338862310.1">
    <property type="nucleotide sequence ID" value="NZ_CP062174.1"/>
</dbReference>
<accession>A0ABZ2Q6W1</accession>
<sequence length="175" mass="19475">MKLQERIAIFQQFGRTYRAFMTAFESRVGLPLPRWRILLALYDHARLVEQGTRAASRDDALHGGPSLSQKRLVERLSIDPGALTRQLKQLESLGWIARSTDERDNRLTNVVLTDAGCQAVEHGLPRRNAFLASALGALSDDALHALEEALKDIERCVTHGEPPVPAERGDMPAIE</sequence>
<evidence type="ECO:0000256" key="2">
    <source>
        <dbReference type="ARBA" id="ARBA00023125"/>
    </source>
</evidence>
<dbReference type="Pfam" id="PF01047">
    <property type="entry name" value="MarR"/>
    <property type="match status" value="1"/>
</dbReference>
<keyword evidence="6" id="KW-1185">Reference proteome</keyword>
<dbReference type="PRINTS" id="PR00598">
    <property type="entry name" value="HTHMARR"/>
</dbReference>
<dbReference type="EMBL" id="CP062176">
    <property type="protein sequence ID" value="WXK40364.1"/>
    <property type="molecule type" value="Genomic_DNA"/>
</dbReference>
<dbReference type="InterPro" id="IPR036390">
    <property type="entry name" value="WH_DNA-bd_sf"/>
</dbReference>
<name>A0ABZ2Q6W1_9BURK</name>
<proteinExistence type="predicted"/>
<dbReference type="InterPro" id="IPR000835">
    <property type="entry name" value="HTH_MarR-typ"/>
</dbReference>
<dbReference type="PANTHER" id="PTHR42756:SF1">
    <property type="entry name" value="TRANSCRIPTIONAL REPRESSOR OF EMRAB OPERON"/>
    <property type="match status" value="1"/>
</dbReference>
<protein>
    <submittedName>
        <fullName evidence="5">MarR family transcriptional regulator</fullName>
    </submittedName>
</protein>
<dbReference type="SMART" id="SM00347">
    <property type="entry name" value="HTH_MARR"/>
    <property type="match status" value="1"/>
</dbReference>
<gene>
    <name evidence="5" type="ORF">IHE29_14270</name>
</gene>
<evidence type="ECO:0000259" key="4">
    <source>
        <dbReference type="PROSITE" id="PS50995"/>
    </source>
</evidence>
<evidence type="ECO:0000256" key="1">
    <source>
        <dbReference type="ARBA" id="ARBA00023015"/>
    </source>
</evidence>
<evidence type="ECO:0000256" key="3">
    <source>
        <dbReference type="ARBA" id="ARBA00023163"/>
    </source>
</evidence>
<dbReference type="Proteomes" id="UP001493153">
    <property type="component" value="Chromosome"/>
</dbReference>
<reference evidence="5 6" key="1">
    <citation type="submission" date="2020-09" db="EMBL/GenBank/DDBJ databases">
        <title>Genome sequences of Mycetohabitans spp.</title>
        <authorList>
            <person name="Carter M.E."/>
            <person name="Carpenter S.C.D."/>
            <person name="Bogdanove A.J."/>
        </authorList>
    </citation>
    <scope>NUCLEOTIDE SEQUENCE [LARGE SCALE GENOMIC DNA]</scope>
    <source>
        <strain evidence="5 6">B12</strain>
    </source>
</reference>
<keyword evidence="3" id="KW-0804">Transcription</keyword>
<dbReference type="PROSITE" id="PS50995">
    <property type="entry name" value="HTH_MARR_2"/>
    <property type="match status" value="1"/>
</dbReference>
<organism evidence="5 6">
    <name type="scientific">Mycetohabitans rhizoxinica</name>
    <dbReference type="NCBI Taxonomy" id="412963"/>
    <lineage>
        <taxon>Bacteria</taxon>
        <taxon>Pseudomonadati</taxon>
        <taxon>Pseudomonadota</taxon>
        <taxon>Betaproteobacteria</taxon>
        <taxon>Burkholderiales</taxon>
        <taxon>Burkholderiaceae</taxon>
        <taxon>Mycetohabitans</taxon>
    </lineage>
</organism>
<keyword evidence="1" id="KW-0805">Transcription regulation</keyword>
<dbReference type="Gene3D" id="1.10.10.10">
    <property type="entry name" value="Winged helix-like DNA-binding domain superfamily/Winged helix DNA-binding domain"/>
    <property type="match status" value="1"/>
</dbReference>
<dbReference type="SUPFAM" id="SSF46785">
    <property type="entry name" value="Winged helix' DNA-binding domain"/>
    <property type="match status" value="1"/>
</dbReference>
<keyword evidence="2" id="KW-0238">DNA-binding</keyword>
<dbReference type="InterPro" id="IPR036388">
    <property type="entry name" value="WH-like_DNA-bd_sf"/>
</dbReference>